<protein>
    <submittedName>
        <fullName evidence="1">Uncharacterized protein</fullName>
    </submittedName>
</protein>
<dbReference type="Proteomes" id="UP001283361">
    <property type="component" value="Unassembled WGS sequence"/>
</dbReference>
<dbReference type="AlphaFoldDB" id="A0AAE1BBB8"/>
<dbReference type="EMBL" id="JAWDGP010000198">
    <property type="protein sequence ID" value="KAK3803017.1"/>
    <property type="molecule type" value="Genomic_DNA"/>
</dbReference>
<accession>A0AAE1BBB8</accession>
<proteinExistence type="predicted"/>
<gene>
    <name evidence="1" type="ORF">RRG08_051225</name>
</gene>
<reference evidence="1" key="1">
    <citation type="journal article" date="2023" name="G3 (Bethesda)">
        <title>A reference genome for the long-term kleptoplast-retaining sea slug Elysia crispata morphotype clarki.</title>
        <authorList>
            <person name="Eastman K.E."/>
            <person name="Pendleton A.L."/>
            <person name="Shaikh M.A."/>
            <person name="Suttiyut T."/>
            <person name="Ogas R."/>
            <person name="Tomko P."/>
            <person name="Gavelis G."/>
            <person name="Widhalm J.R."/>
            <person name="Wisecaver J.H."/>
        </authorList>
    </citation>
    <scope>NUCLEOTIDE SEQUENCE</scope>
    <source>
        <strain evidence="1">ECLA1</strain>
    </source>
</reference>
<evidence type="ECO:0000313" key="1">
    <source>
        <dbReference type="EMBL" id="KAK3803017.1"/>
    </source>
</evidence>
<keyword evidence="2" id="KW-1185">Reference proteome</keyword>
<evidence type="ECO:0000313" key="2">
    <source>
        <dbReference type="Proteomes" id="UP001283361"/>
    </source>
</evidence>
<sequence length="152" mass="16993">MQMNNSGGYPRIHVNNPGGYPRIHVNNFGGYPCIDVNNFGGYSRIDVNNFGGYPRIHVKDSGGYPRIHVNNPEGYAHIHVNNPEVCDISEFAVHRAKYKAATAVYRKAAEENNKQPGNTKISVDLQKGIMLPSIDEFKACVFTQRPIIFNET</sequence>
<organism evidence="1 2">
    <name type="scientific">Elysia crispata</name>
    <name type="common">lettuce slug</name>
    <dbReference type="NCBI Taxonomy" id="231223"/>
    <lineage>
        <taxon>Eukaryota</taxon>
        <taxon>Metazoa</taxon>
        <taxon>Spiralia</taxon>
        <taxon>Lophotrochozoa</taxon>
        <taxon>Mollusca</taxon>
        <taxon>Gastropoda</taxon>
        <taxon>Heterobranchia</taxon>
        <taxon>Euthyneura</taxon>
        <taxon>Panpulmonata</taxon>
        <taxon>Sacoglossa</taxon>
        <taxon>Placobranchoidea</taxon>
        <taxon>Plakobranchidae</taxon>
        <taxon>Elysia</taxon>
    </lineage>
</organism>
<name>A0AAE1BBB8_9GAST</name>
<comment type="caution">
    <text evidence="1">The sequence shown here is derived from an EMBL/GenBank/DDBJ whole genome shotgun (WGS) entry which is preliminary data.</text>
</comment>